<dbReference type="Pfam" id="PF03040">
    <property type="entry name" value="CemA"/>
    <property type="match status" value="1"/>
</dbReference>
<dbReference type="EMBL" id="AP018227">
    <property type="protein sequence ID" value="BAY87393.1"/>
    <property type="molecule type" value="Genomic_DNA"/>
</dbReference>
<feature type="transmembrane region" description="Helical" evidence="8">
    <location>
        <begin position="416"/>
        <end position="436"/>
    </location>
</feature>
<evidence type="ECO:0000256" key="7">
    <source>
        <dbReference type="ARBA" id="ARBA00023136"/>
    </source>
</evidence>
<dbReference type="InterPro" id="IPR004282">
    <property type="entry name" value="CemA"/>
</dbReference>
<gene>
    <name evidence="8" type="primary">pxcA</name>
    <name evidence="9" type="ORF">NIES267_69150</name>
</gene>
<dbReference type="OrthoDB" id="418298at2"/>
<keyword evidence="10" id="KW-1185">Reference proteome</keyword>
<keyword evidence="7 8" id="KW-0472">Membrane</keyword>
<comment type="function">
    <text evidence="8">Required for H(+) efflux immediately after light irradiation to form a rapid H(+) concentration gradient across the thylakoid membranes. Together with PxcL, contributes to transient H(+) uptake following dark to light transition.</text>
</comment>
<keyword evidence="8" id="KW-1003">Cell membrane</keyword>
<reference evidence="9 10" key="1">
    <citation type="submission" date="2017-06" db="EMBL/GenBank/DDBJ databases">
        <title>Genome sequencing of cyanobaciteial culture collection at National Institute for Environmental Studies (NIES).</title>
        <authorList>
            <person name="Hirose Y."/>
            <person name="Shimura Y."/>
            <person name="Fujisawa T."/>
            <person name="Nakamura Y."/>
            <person name="Kawachi M."/>
        </authorList>
    </citation>
    <scope>NUCLEOTIDE SEQUENCE [LARGE SCALE GENOMIC DNA]</scope>
    <source>
        <strain evidence="9 10">NIES-267</strain>
    </source>
</reference>
<evidence type="ECO:0000256" key="4">
    <source>
        <dbReference type="ARBA" id="ARBA00022781"/>
    </source>
</evidence>
<dbReference type="Proteomes" id="UP000218418">
    <property type="component" value="Chromosome"/>
</dbReference>
<dbReference type="GO" id="GO:0005886">
    <property type="term" value="C:plasma membrane"/>
    <property type="evidence" value="ECO:0007669"/>
    <property type="project" value="UniProtKB-SubCell"/>
</dbReference>
<feature type="transmembrane region" description="Helical" evidence="8">
    <location>
        <begin position="230"/>
        <end position="248"/>
    </location>
</feature>
<evidence type="ECO:0000256" key="1">
    <source>
        <dbReference type="ARBA" id="ARBA00004141"/>
    </source>
</evidence>
<feature type="transmembrane region" description="Helical" evidence="8">
    <location>
        <begin position="333"/>
        <end position="352"/>
    </location>
</feature>
<keyword evidence="8" id="KW-0997">Cell inner membrane</keyword>
<dbReference type="GO" id="GO:0015078">
    <property type="term" value="F:proton transmembrane transporter activity"/>
    <property type="evidence" value="ECO:0007669"/>
    <property type="project" value="UniProtKB-UniRule"/>
</dbReference>
<feature type="transmembrane region" description="Helical" evidence="8">
    <location>
        <begin position="364"/>
        <end position="384"/>
    </location>
</feature>
<evidence type="ECO:0000256" key="6">
    <source>
        <dbReference type="ARBA" id="ARBA00023065"/>
    </source>
</evidence>
<comment type="subcellular location">
    <subcellularLocation>
        <location evidence="8">Cell inner membrane</location>
        <topology evidence="8">Multi-pass membrane protein</topology>
    </subcellularLocation>
    <subcellularLocation>
        <location evidence="1">Membrane</location>
        <topology evidence="1">Multi-pass membrane protein</topology>
    </subcellularLocation>
</comment>
<evidence type="ECO:0000313" key="9">
    <source>
        <dbReference type="EMBL" id="BAY87393.1"/>
    </source>
</evidence>
<keyword evidence="5 8" id="KW-1133">Transmembrane helix</keyword>
<protein>
    <recommendedName>
        <fullName evidence="8">Proton extrusion protein PxcA</fullName>
    </recommendedName>
</protein>
<dbReference type="AlphaFoldDB" id="A0A1Z4M1M1"/>
<evidence type="ECO:0000256" key="5">
    <source>
        <dbReference type="ARBA" id="ARBA00022989"/>
    </source>
</evidence>
<keyword evidence="6 8" id="KW-0406">Ion transport</keyword>
<organism evidence="9 10">
    <name type="scientific">Calothrix parasitica NIES-267</name>
    <dbReference type="NCBI Taxonomy" id="1973488"/>
    <lineage>
        <taxon>Bacteria</taxon>
        <taxon>Bacillati</taxon>
        <taxon>Cyanobacteriota</taxon>
        <taxon>Cyanophyceae</taxon>
        <taxon>Nostocales</taxon>
        <taxon>Calotrichaceae</taxon>
        <taxon>Calothrix</taxon>
    </lineage>
</organism>
<evidence type="ECO:0000256" key="2">
    <source>
        <dbReference type="ARBA" id="ARBA00022448"/>
    </source>
</evidence>
<proteinExistence type="inferred from homology"/>
<keyword evidence="2 8" id="KW-0813">Transport</keyword>
<dbReference type="HAMAP" id="MF_01308">
    <property type="entry name" value="CemA_PxcA"/>
    <property type="match status" value="1"/>
</dbReference>
<comment type="similarity">
    <text evidence="8">Belongs to the CemA family.</text>
</comment>
<keyword evidence="3 8" id="KW-0812">Transmembrane</keyword>
<name>A0A1Z4M1M1_9CYAN</name>
<evidence type="ECO:0000256" key="3">
    <source>
        <dbReference type="ARBA" id="ARBA00022692"/>
    </source>
</evidence>
<dbReference type="PANTHER" id="PTHR33650:SF2">
    <property type="entry name" value="CHLOROPLAST ENVELOPE MEMBRANE PROTEIN"/>
    <property type="match status" value="1"/>
</dbReference>
<dbReference type="PANTHER" id="PTHR33650">
    <property type="entry name" value="CHLOROPLAST ENVELOPE MEMBRANE PROTEIN-RELATED"/>
    <property type="match status" value="1"/>
</dbReference>
<accession>A0A1Z4M1M1</accession>
<sequence>MKDFAVSQKIYSYLVKAYQWYLRTQQRSLDEAYKAALQIKAIEDEHFNGKKIEINSVAYSSSVIDYFESDLKNLLRIVRMRLTEFKATRYLLSESNIKEAEKFDVEYYESEVILEKLRLIDAIVAKYNKQFLEETSPQSDIVDFPEKTSNSIDSQYSNIIPRIESEIVQSKTQEEAQNQSPKKPKGKINTTGVVPRSIFNTFNRLQVELDPNAEQDIVDKFRKSQRRTIISVRFLLLLVIVPILTHQVSKALIVSPIVEHFRDSEHSQLFINDEMEEEALSELELFEGKIKFQALINSPPSLSLEEIEEEIEGEVKAKAVEIAEDYRIMSGNAIKNVFADIISVIVFILFLVFSKREIAVLKEFFDYVVYGLSDSAKAFIIILFTDIFVGFHSPHGWEVILESVSHHWGLPANHEFIFLFIATFPVILDTIFKYWIFRYLNRISPSAVATYRNMNE</sequence>
<evidence type="ECO:0000313" key="10">
    <source>
        <dbReference type="Proteomes" id="UP000218418"/>
    </source>
</evidence>
<evidence type="ECO:0000256" key="8">
    <source>
        <dbReference type="HAMAP-Rule" id="MF_01308"/>
    </source>
</evidence>
<keyword evidence="4 8" id="KW-0375">Hydrogen ion transport</keyword>
<dbReference type="NCBIfam" id="NF002703">
    <property type="entry name" value="PRK02507.1-1"/>
    <property type="match status" value="1"/>
</dbReference>